<gene>
    <name evidence="1" type="ORF">BN137_2114</name>
</gene>
<accession>K8A1A0</accession>
<dbReference type="EMBL" id="CAKW01000078">
    <property type="protein sequence ID" value="CCJ72745.1"/>
    <property type="molecule type" value="Genomic_DNA"/>
</dbReference>
<dbReference type="AlphaFoldDB" id="K8A1A0"/>
<evidence type="ECO:0000313" key="1">
    <source>
        <dbReference type="EMBL" id="CCJ72745.1"/>
    </source>
</evidence>
<comment type="caution">
    <text evidence="1">The sequence shown here is derived from an EMBL/GenBank/DDBJ whole genome shotgun (WGS) entry which is preliminary data.</text>
</comment>
<protein>
    <submittedName>
        <fullName evidence="1">Uncharacterized protein</fullName>
    </submittedName>
</protein>
<proteinExistence type="predicted"/>
<sequence length="67" mass="7551">MKDNIFKLAFKFTIFEATGFKICTFKLTLIKKNNQISLVDKSSLSEVAFSKSAIFIQTTASPNRNIT</sequence>
<name>K8A1A0_9ENTR</name>
<reference evidence="1" key="1">
    <citation type="submission" date="2012-07" db="EMBL/GenBank/DDBJ databases">
        <authorList>
            <person name="Cummings C."/>
        </authorList>
    </citation>
    <scope>NUCLEOTIDE SEQUENCE</scope>
    <source>
        <strain evidence="1">1330</strain>
    </source>
</reference>
<dbReference type="Proteomes" id="UP000009340">
    <property type="component" value="Unassembled WGS sequence"/>
</dbReference>
<organism evidence="1 2">
    <name type="scientific">Cronobacter condimenti 1330</name>
    <dbReference type="NCBI Taxonomy" id="1073999"/>
    <lineage>
        <taxon>Bacteria</taxon>
        <taxon>Pseudomonadati</taxon>
        <taxon>Pseudomonadota</taxon>
        <taxon>Gammaproteobacteria</taxon>
        <taxon>Enterobacterales</taxon>
        <taxon>Enterobacteriaceae</taxon>
        <taxon>Cronobacter</taxon>
    </lineage>
</organism>
<evidence type="ECO:0000313" key="2">
    <source>
        <dbReference type="Proteomes" id="UP000009340"/>
    </source>
</evidence>